<feature type="compositionally biased region" description="Low complexity" evidence="1">
    <location>
        <begin position="216"/>
        <end position="225"/>
    </location>
</feature>
<protein>
    <recommendedName>
        <fullName evidence="2">Reverse transcriptase/retrotransposon-derived protein RNase H-like domain-containing protein</fullName>
    </recommendedName>
</protein>
<dbReference type="AlphaFoldDB" id="A0A0K6S5Z6"/>
<dbReference type="PANTHER" id="PTHR33064">
    <property type="entry name" value="POL PROTEIN"/>
    <property type="match status" value="1"/>
</dbReference>
<accession>A0A0K6S5Z6</accession>
<evidence type="ECO:0000313" key="3">
    <source>
        <dbReference type="EMBL" id="CUC09062.1"/>
    </source>
</evidence>
<dbReference type="InterPro" id="IPR043502">
    <property type="entry name" value="DNA/RNA_pol_sf"/>
</dbReference>
<feature type="region of interest" description="Disordered" evidence="1">
    <location>
        <begin position="150"/>
        <end position="238"/>
    </location>
</feature>
<evidence type="ECO:0000256" key="1">
    <source>
        <dbReference type="SAM" id="MobiDB-lite"/>
    </source>
</evidence>
<gene>
    <name evidence="3" type="ORF">Cvel_15353.t2.CR1</name>
</gene>
<organism evidence="3">
    <name type="scientific">Chromera velia CCMP2878</name>
    <dbReference type="NCBI Taxonomy" id="1169474"/>
    <lineage>
        <taxon>Eukaryota</taxon>
        <taxon>Sar</taxon>
        <taxon>Alveolata</taxon>
        <taxon>Colpodellida</taxon>
        <taxon>Chromeraceae</taxon>
        <taxon>Chromera</taxon>
    </lineage>
</organism>
<feature type="compositionally biased region" description="Polar residues" evidence="1">
    <location>
        <begin position="498"/>
        <end position="519"/>
    </location>
</feature>
<dbReference type="Pfam" id="PF17919">
    <property type="entry name" value="RT_RNaseH_2"/>
    <property type="match status" value="1"/>
</dbReference>
<dbReference type="Gene3D" id="3.10.20.370">
    <property type="match status" value="1"/>
</dbReference>
<feature type="region of interest" description="Disordered" evidence="1">
    <location>
        <begin position="277"/>
        <end position="320"/>
    </location>
</feature>
<feature type="compositionally biased region" description="Basic residues" evidence="1">
    <location>
        <begin position="152"/>
        <end position="178"/>
    </location>
</feature>
<name>A0A0K6S5Z6_9ALVE</name>
<evidence type="ECO:0000259" key="2">
    <source>
        <dbReference type="Pfam" id="PF17919"/>
    </source>
</evidence>
<dbReference type="InterPro" id="IPR041577">
    <property type="entry name" value="RT_RNaseH_2"/>
</dbReference>
<dbReference type="InterPro" id="IPR051320">
    <property type="entry name" value="Viral_Replic_Matur_Polypro"/>
</dbReference>
<reference evidence="3" key="1">
    <citation type="submission" date="2014-11" db="EMBL/GenBank/DDBJ databases">
        <title>Molecular phylogeny of cliff fern family Woodsiaceae with morphological implications.</title>
        <authorList>
            <person name="Shao Y.-Z."/>
            <person name="Wei R."/>
            <person name="Zhang X.-C."/>
        </authorList>
    </citation>
    <scope>NUCLEOTIDE SEQUENCE</scope>
</reference>
<feature type="region of interest" description="Disordered" evidence="1">
    <location>
        <begin position="493"/>
        <end position="521"/>
    </location>
</feature>
<dbReference type="EMBL" id="CDMZ01000145">
    <property type="protein sequence ID" value="CUC09062.1"/>
    <property type="molecule type" value="Genomic_DNA"/>
</dbReference>
<dbReference type="SUPFAM" id="SSF56672">
    <property type="entry name" value="DNA/RNA polymerases"/>
    <property type="match status" value="1"/>
</dbReference>
<dbReference type="CDD" id="cd09274">
    <property type="entry name" value="RNase_HI_RT_Ty3"/>
    <property type="match status" value="1"/>
</dbReference>
<proteinExistence type="predicted"/>
<feature type="domain" description="Reverse transcriptase/retrotransposon-derived protein RNase H-like" evidence="2">
    <location>
        <begin position="5"/>
        <end position="102"/>
    </location>
</feature>
<sequence length="638" mass="69105">MKFTWTEEMKTTFCSLKEAIINITSLYIPDPKRPFEIFGDVSEQRNALGGALMQQDPCVGWLRPVVFASRTLTKEERNYPIREKELLAAIFLLKHWRPYVSETITVWMDHESLKTLDLTASYAEARGRVRRWMSFLQELGVKLNRQLGVSRQQRRPLPRGAKRQRERGHVTLVRKRRGITPDGNRNKQSRRATPEESGQRGGAPPCPRCRRRGRGDSSSPARAASVTAATDFEASGSSSGLATLMHDLRKQHLTPTHQHAPVQQQKKQTEGITLQRAESEGVLSDGGVGVRTVEGVGTSLSSSQQQGQGGRTGTGMMMPCRRPKRTTSPLAFWHRVSTDGGVVPHTSGCWGRIGDLGTTRDSGCEGSLHLEEAFARPSTMRKDDIYTNLFTQEAQSPSDAFLDVYASPEGARVTMGGSKAEGGCRAAAECRAGRGRARAGCRAGAGCRVGAECRARAECRVGARCRARAVYRVRAGCRAGADVDATSTAWREGLGKTGHQSGASTGSAAPTGDGQTSATGGRECDVMEARCSPVFLRRKEGTLAGLVGDLGSPKDRGLDSGCEGAKIQGKAGADEGNLRGGLVHLRGGQSESKERVGVRVPLQHDDSTSADLFPSFSLLSSVWPNKRARNDVKYTKAL</sequence>
<feature type="compositionally biased region" description="Low complexity" evidence="1">
    <location>
        <begin position="290"/>
        <end position="306"/>
    </location>
</feature>
<dbReference type="PANTHER" id="PTHR33064:SF37">
    <property type="entry name" value="RIBONUCLEASE H"/>
    <property type="match status" value="1"/>
</dbReference>
<dbReference type="VEuPathDB" id="CryptoDB:Cvel_15353"/>